<dbReference type="InterPro" id="IPR041669">
    <property type="entry name" value="TetR_C_15"/>
</dbReference>
<protein>
    <submittedName>
        <fullName evidence="4">AcrR family transcriptional regulator</fullName>
    </submittedName>
</protein>
<comment type="caution">
    <text evidence="4">The sequence shown here is derived from an EMBL/GenBank/DDBJ whole genome shotgun (WGS) entry which is preliminary data.</text>
</comment>
<dbReference type="RefSeq" id="WP_064442650.1">
    <property type="nucleotide sequence ID" value="NZ_BDDI01000032.1"/>
</dbReference>
<dbReference type="PANTHER" id="PTHR30055">
    <property type="entry name" value="HTH-TYPE TRANSCRIPTIONAL REGULATOR RUTR"/>
    <property type="match status" value="1"/>
</dbReference>
<dbReference type="GO" id="GO:0003700">
    <property type="term" value="F:DNA-binding transcription factor activity"/>
    <property type="evidence" value="ECO:0007669"/>
    <property type="project" value="TreeGrafter"/>
</dbReference>
<reference evidence="4 5" key="1">
    <citation type="submission" date="2020-08" db="EMBL/GenBank/DDBJ databases">
        <title>Sequencing the genomes of 1000 actinobacteria strains.</title>
        <authorList>
            <person name="Klenk H.-P."/>
        </authorList>
    </citation>
    <scope>NUCLEOTIDE SEQUENCE [LARGE SCALE GENOMIC DNA]</scope>
    <source>
        <strain evidence="4 5">DSM 45258</strain>
    </source>
</reference>
<dbReference type="PROSITE" id="PS01081">
    <property type="entry name" value="HTH_TETR_1"/>
    <property type="match status" value="1"/>
</dbReference>
<evidence type="ECO:0000313" key="4">
    <source>
        <dbReference type="EMBL" id="MBB3040055.1"/>
    </source>
</evidence>
<dbReference type="Gene3D" id="1.10.357.10">
    <property type="entry name" value="Tetracycline Repressor, domain 2"/>
    <property type="match status" value="1"/>
</dbReference>
<dbReference type="Pfam" id="PF17918">
    <property type="entry name" value="TetR_C_15"/>
    <property type="match status" value="1"/>
</dbReference>
<evidence type="ECO:0000259" key="3">
    <source>
        <dbReference type="PROSITE" id="PS50977"/>
    </source>
</evidence>
<dbReference type="InterPro" id="IPR023772">
    <property type="entry name" value="DNA-bd_HTH_TetR-type_CS"/>
</dbReference>
<proteinExistence type="predicted"/>
<dbReference type="Proteomes" id="UP000567922">
    <property type="component" value="Unassembled WGS sequence"/>
</dbReference>
<evidence type="ECO:0000313" key="5">
    <source>
        <dbReference type="Proteomes" id="UP000567922"/>
    </source>
</evidence>
<dbReference type="InterPro" id="IPR001647">
    <property type="entry name" value="HTH_TetR"/>
</dbReference>
<dbReference type="InterPro" id="IPR050109">
    <property type="entry name" value="HTH-type_TetR-like_transc_reg"/>
</dbReference>
<organism evidence="4 5">
    <name type="scientific">Hoyosella altamirensis</name>
    <dbReference type="NCBI Taxonomy" id="616997"/>
    <lineage>
        <taxon>Bacteria</taxon>
        <taxon>Bacillati</taxon>
        <taxon>Actinomycetota</taxon>
        <taxon>Actinomycetes</taxon>
        <taxon>Mycobacteriales</taxon>
        <taxon>Hoyosellaceae</taxon>
        <taxon>Hoyosella</taxon>
    </lineage>
</organism>
<dbReference type="PROSITE" id="PS50977">
    <property type="entry name" value="HTH_TETR_2"/>
    <property type="match status" value="1"/>
</dbReference>
<accession>A0A839RT63</accession>
<keyword evidence="1 2" id="KW-0238">DNA-binding</keyword>
<dbReference type="GO" id="GO:0000976">
    <property type="term" value="F:transcription cis-regulatory region binding"/>
    <property type="evidence" value="ECO:0007669"/>
    <property type="project" value="TreeGrafter"/>
</dbReference>
<evidence type="ECO:0000256" key="2">
    <source>
        <dbReference type="PROSITE-ProRule" id="PRU00335"/>
    </source>
</evidence>
<feature type="DNA-binding region" description="H-T-H motif" evidence="2">
    <location>
        <begin position="42"/>
        <end position="61"/>
    </location>
</feature>
<dbReference type="EMBL" id="JACHWS010000006">
    <property type="protein sequence ID" value="MBB3040055.1"/>
    <property type="molecule type" value="Genomic_DNA"/>
</dbReference>
<dbReference type="Pfam" id="PF00440">
    <property type="entry name" value="TetR_N"/>
    <property type="match status" value="1"/>
</dbReference>
<dbReference type="SUPFAM" id="SSF46689">
    <property type="entry name" value="Homeodomain-like"/>
    <property type="match status" value="1"/>
</dbReference>
<dbReference type="PRINTS" id="PR00455">
    <property type="entry name" value="HTHTETR"/>
</dbReference>
<gene>
    <name evidence="4" type="ORF">FHU29_004550</name>
</gene>
<dbReference type="InterPro" id="IPR009057">
    <property type="entry name" value="Homeodomain-like_sf"/>
</dbReference>
<dbReference type="OrthoDB" id="5242390at2"/>
<name>A0A839RT63_9ACTN</name>
<evidence type="ECO:0000256" key="1">
    <source>
        <dbReference type="ARBA" id="ARBA00023125"/>
    </source>
</evidence>
<feature type="domain" description="HTH tetR-type" evidence="3">
    <location>
        <begin position="20"/>
        <end position="79"/>
    </location>
</feature>
<sequence>MGLPATRDRVRKYPRQGRSRDTVSVLLEAAAQMFNREGLTATTNRIAERAGVSIGTLYQYFPNKHGMLRELAVRHLMAGGEQLGQVFAMLRETRPPFEETMRAIVEVIVSLHSERPALHALLHRVAARLPQDLAVMCAFEDYLVDEIGYHLERCGRGGDDVSLTARTLVHAVDAQVHRVPARHPITAEQVMSLIRKLT</sequence>
<dbReference type="AlphaFoldDB" id="A0A839RT63"/>
<keyword evidence="5" id="KW-1185">Reference proteome</keyword>
<dbReference type="PANTHER" id="PTHR30055:SF223">
    <property type="entry name" value="HTH-TYPE TRANSCRIPTIONAL REGULATOR UIDR"/>
    <property type="match status" value="1"/>
</dbReference>